<reference evidence="2" key="1">
    <citation type="submission" date="2014-03" db="EMBL/GenBank/DDBJ databases">
        <authorList>
            <person name="Urmite Genomes U."/>
        </authorList>
    </citation>
    <scope>NUCLEOTIDE SEQUENCE [LARGE SCALE GENOMIC DNA]</scope>
    <source>
        <strain evidence="2">HD-03</strain>
    </source>
</reference>
<evidence type="ECO:0000313" key="2">
    <source>
        <dbReference type="Proteomes" id="UP000028868"/>
    </source>
</evidence>
<protein>
    <submittedName>
        <fullName evidence="1">Uncharacterized protein</fullName>
    </submittedName>
</protein>
<accession>A0A024PA98</accession>
<proteinExistence type="predicted"/>
<dbReference type="EMBL" id="CCDI010000008">
    <property type="protein sequence ID" value="CDQ25661.1"/>
    <property type="molecule type" value="Genomic_DNA"/>
</dbReference>
<sequence>MSKLTKVAKLLNNPKVKKAVKEKGIPMIQKEIEKRKNRSK</sequence>
<gene>
    <name evidence="1" type="ORF">BN983_04018</name>
</gene>
<name>A0A024PA98_9BACI</name>
<evidence type="ECO:0000313" key="1">
    <source>
        <dbReference type="EMBL" id="CDQ25661.1"/>
    </source>
</evidence>
<dbReference type="Proteomes" id="UP000028868">
    <property type="component" value="Unassembled WGS sequence"/>
</dbReference>
<dbReference type="AlphaFoldDB" id="A0A024PA98"/>
<comment type="caution">
    <text evidence="1">The sequence shown here is derived from an EMBL/GenBank/DDBJ whole genome shotgun (WGS) entry which is preliminary data.</text>
</comment>
<dbReference type="RefSeq" id="WP_262365327.1">
    <property type="nucleotide sequence ID" value="NZ_CCDH010000004.1"/>
</dbReference>
<organism evidence="1 2">
    <name type="scientific">Halobacillus karajensis</name>
    <dbReference type="NCBI Taxonomy" id="195088"/>
    <lineage>
        <taxon>Bacteria</taxon>
        <taxon>Bacillati</taxon>
        <taxon>Bacillota</taxon>
        <taxon>Bacilli</taxon>
        <taxon>Bacillales</taxon>
        <taxon>Bacillaceae</taxon>
        <taxon>Halobacillus</taxon>
    </lineage>
</organism>
<reference evidence="1 2" key="2">
    <citation type="submission" date="2014-05" db="EMBL/GenBank/DDBJ databases">
        <title>Draft genome sequence of Halobacillus karajensis HK-03.</title>
        <authorList>
            <person name="Khelaifia S."/>
            <person name="Croce O."/>
            <person name="Lagier J.C."/>
            <person name="Raoult D."/>
        </authorList>
    </citation>
    <scope>NUCLEOTIDE SEQUENCE [LARGE SCALE GENOMIC DNA]</scope>
    <source>
        <strain evidence="1 2">HD-03</strain>
    </source>
</reference>
<keyword evidence="2" id="KW-1185">Reference proteome</keyword>